<keyword evidence="2" id="KW-1185">Reference proteome</keyword>
<reference evidence="1" key="1">
    <citation type="submission" date="2023-06" db="EMBL/GenBank/DDBJ databases">
        <title>Genome-scale phylogeny and comparative genomics of the fungal order Sordariales.</title>
        <authorList>
            <consortium name="Lawrence Berkeley National Laboratory"/>
            <person name="Hensen N."/>
            <person name="Bonometti L."/>
            <person name="Westerberg I."/>
            <person name="Brannstrom I.O."/>
            <person name="Guillou S."/>
            <person name="Cros-Aarteil S."/>
            <person name="Calhoun S."/>
            <person name="Haridas S."/>
            <person name="Kuo A."/>
            <person name="Mondo S."/>
            <person name="Pangilinan J."/>
            <person name="Riley R."/>
            <person name="LaButti K."/>
            <person name="Andreopoulos B."/>
            <person name="Lipzen A."/>
            <person name="Chen C."/>
            <person name="Yanf M."/>
            <person name="Daum C."/>
            <person name="Ng V."/>
            <person name="Clum A."/>
            <person name="Steindorff A."/>
            <person name="Ohm R."/>
            <person name="Martin F."/>
            <person name="Silar P."/>
            <person name="Natvig D."/>
            <person name="Lalanne C."/>
            <person name="Gautier V."/>
            <person name="Ament-velasquez S.L."/>
            <person name="Kruys A."/>
            <person name="Hutchinson M.I."/>
            <person name="Powell A.J."/>
            <person name="Barry K."/>
            <person name="Miller A.N."/>
            <person name="Grigoriev I.V."/>
            <person name="Debuchy R."/>
            <person name="Gladieux P."/>
            <person name="Thoren M.H."/>
            <person name="Johannesson H."/>
        </authorList>
    </citation>
    <scope>NUCLEOTIDE SEQUENCE</scope>
    <source>
        <strain evidence="1">SMH3391-2</strain>
    </source>
</reference>
<sequence>MLPQSMLDRQPSLTTFVMTSTLQHPSIVPECEGIWGCPLPGVKCPTCAEEGKEVWVIPGRACGYCSTPAPSQSLAPNIQMI</sequence>
<evidence type="ECO:0000313" key="2">
    <source>
        <dbReference type="Proteomes" id="UP001174934"/>
    </source>
</evidence>
<accession>A0AA39X8R4</accession>
<dbReference type="EMBL" id="JAULSR010000002">
    <property type="protein sequence ID" value="KAK0629416.1"/>
    <property type="molecule type" value="Genomic_DNA"/>
</dbReference>
<organism evidence="1 2">
    <name type="scientific">Bombardia bombarda</name>
    <dbReference type="NCBI Taxonomy" id="252184"/>
    <lineage>
        <taxon>Eukaryota</taxon>
        <taxon>Fungi</taxon>
        <taxon>Dikarya</taxon>
        <taxon>Ascomycota</taxon>
        <taxon>Pezizomycotina</taxon>
        <taxon>Sordariomycetes</taxon>
        <taxon>Sordariomycetidae</taxon>
        <taxon>Sordariales</taxon>
        <taxon>Lasiosphaeriaceae</taxon>
        <taxon>Bombardia</taxon>
    </lineage>
</organism>
<gene>
    <name evidence="1" type="ORF">B0T17DRAFT_185433</name>
</gene>
<comment type="caution">
    <text evidence="1">The sequence shown here is derived from an EMBL/GenBank/DDBJ whole genome shotgun (WGS) entry which is preliminary data.</text>
</comment>
<dbReference type="Proteomes" id="UP001174934">
    <property type="component" value="Unassembled WGS sequence"/>
</dbReference>
<evidence type="ECO:0000313" key="1">
    <source>
        <dbReference type="EMBL" id="KAK0629416.1"/>
    </source>
</evidence>
<name>A0AA39X8R4_9PEZI</name>
<protein>
    <submittedName>
        <fullName evidence="1">Uncharacterized protein</fullName>
    </submittedName>
</protein>
<proteinExistence type="predicted"/>
<dbReference type="AlphaFoldDB" id="A0AA39X8R4"/>